<keyword evidence="1" id="KW-0808">Transferase</keyword>
<comment type="caution">
    <text evidence="1">The sequence shown here is derived from an EMBL/GenBank/DDBJ whole genome shotgun (WGS) entry which is preliminary data.</text>
</comment>
<dbReference type="GO" id="GO:0032259">
    <property type="term" value="P:methylation"/>
    <property type="evidence" value="ECO:0007669"/>
    <property type="project" value="UniProtKB-KW"/>
</dbReference>
<dbReference type="SUPFAM" id="SSF53335">
    <property type="entry name" value="S-adenosyl-L-methionine-dependent methyltransferases"/>
    <property type="match status" value="1"/>
</dbReference>
<gene>
    <name evidence="1" type="ORF">GCM10020369_74220</name>
</gene>
<dbReference type="Pfam" id="PF04672">
    <property type="entry name" value="Methyltransf_19"/>
    <property type="match status" value="1"/>
</dbReference>
<protein>
    <submittedName>
        <fullName evidence="1">SAM-dependent methyltransferase</fullName>
    </submittedName>
</protein>
<sequence length="273" mass="30177">MVGRSEEQYVSDTQIDSSTPHAARRYDYWLGGKDNFAADRASGDAIAAAFPAVRTWAIENRAFMRRAVAYLAREAGIRQFLDVGTGIPTSPNLHEVVQEIAPESRVVYVDNDPLVLTHARALMNSATPQGKVAYLDADLHHPDAILGSDEVKQTLDLREPVALTLVAVLHFFRDADDPYQIVRMLIDALPAGSYLAISHATWDHLPPEAVPESVKQAQANEAQLRNKAEFERFFTGLELVEPGISVVSEWKDDRSERPDPSQVSCYGAVARIP</sequence>
<accession>A0ABP6T9C9</accession>
<dbReference type="InterPro" id="IPR006764">
    <property type="entry name" value="SAM_dep_MeTrfase_SAV2177_type"/>
</dbReference>
<reference evidence="2" key="1">
    <citation type="journal article" date="2019" name="Int. J. Syst. Evol. Microbiol.">
        <title>The Global Catalogue of Microorganisms (GCM) 10K type strain sequencing project: providing services to taxonomists for standard genome sequencing and annotation.</title>
        <authorList>
            <consortium name="The Broad Institute Genomics Platform"/>
            <consortium name="The Broad Institute Genome Sequencing Center for Infectious Disease"/>
            <person name="Wu L."/>
            <person name="Ma J."/>
        </authorList>
    </citation>
    <scope>NUCLEOTIDE SEQUENCE [LARGE SCALE GENOMIC DNA]</scope>
    <source>
        <strain evidence="2">JCM 9458</strain>
    </source>
</reference>
<name>A0ABP6T9C9_9ACTN</name>
<organism evidence="1 2">
    <name type="scientific">Cryptosporangium minutisporangium</name>
    <dbReference type="NCBI Taxonomy" id="113569"/>
    <lineage>
        <taxon>Bacteria</taxon>
        <taxon>Bacillati</taxon>
        <taxon>Actinomycetota</taxon>
        <taxon>Actinomycetes</taxon>
        <taxon>Cryptosporangiales</taxon>
        <taxon>Cryptosporangiaceae</taxon>
        <taxon>Cryptosporangium</taxon>
    </lineage>
</organism>
<keyword evidence="2" id="KW-1185">Reference proteome</keyword>
<dbReference type="InterPro" id="IPR029063">
    <property type="entry name" value="SAM-dependent_MTases_sf"/>
</dbReference>
<dbReference type="GO" id="GO:0008168">
    <property type="term" value="F:methyltransferase activity"/>
    <property type="evidence" value="ECO:0007669"/>
    <property type="project" value="UniProtKB-KW"/>
</dbReference>
<keyword evidence="1" id="KW-0489">Methyltransferase</keyword>
<dbReference type="EMBL" id="BAAAYN010000058">
    <property type="protein sequence ID" value="GAA3396668.1"/>
    <property type="molecule type" value="Genomic_DNA"/>
</dbReference>
<dbReference type="PIRSF" id="PIRSF017393">
    <property type="entry name" value="MTase_SAV2177"/>
    <property type="match status" value="1"/>
</dbReference>
<evidence type="ECO:0000313" key="1">
    <source>
        <dbReference type="EMBL" id="GAA3396668.1"/>
    </source>
</evidence>
<evidence type="ECO:0000313" key="2">
    <source>
        <dbReference type="Proteomes" id="UP001501676"/>
    </source>
</evidence>
<dbReference type="Gene3D" id="3.40.50.150">
    <property type="entry name" value="Vaccinia Virus protein VP39"/>
    <property type="match status" value="1"/>
</dbReference>
<dbReference type="Proteomes" id="UP001501676">
    <property type="component" value="Unassembled WGS sequence"/>
</dbReference>
<proteinExistence type="predicted"/>